<dbReference type="PANTHER" id="PTHR48459">
    <property type="entry name" value="CUE DOMAIN-CONTAINING PROTEIN"/>
    <property type="match status" value="1"/>
</dbReference>
<reference evidence="3 4" key="1">
    <citation type="submission" date="2020-08" db="EMBL/GenBank/DDBJ databases">
        <title>Plant Genome Project.</title>
        <authorList>
            <person name="Zhang R.-G."/>
        </authorList>
    </citation>
    <scope>NUCLEOTIDE SEQUENCE [LARGE SCALE GENOMIC DNA]</scope>
    <source>
        <tissue evidence="3">Rhizome</tissue>
    </source>
</reference>
<feature type="compositionally biased region" description="Basic and acidic residues" evidence="2">
    <location>
        <begin position="91"/>
        <end position="113"/>
    </location>
</feature>
<comment type="caution">
    <text evidence="3">The sequence shown here is derived from an EMBL/GenBank/DDBJ whole genome shotgun (WGS) entry which is preliminary data.</text>
</comment>
<feature type="compositionally biased region" description="Polar residues" evidence="2">
    <location>
        <begin position="129"/>
        <end position="139"/>
    </location>
</feature>
<proteinExistence type="predicted"/>
<keyword evidence="4" id="KW-1185">Reference proteome</keyword>
<feature type="region of interest" description="Disordered" evidence="2">
    <location>
        <begin position="1"/>
        <end position="26"/>
    </location>
</feature>
<evidence type="ECO:0000256" key="2">
    <source>
        <dbReference type="SAM" id="MobiDB-lite"/>
    </source>
</evidence>
<dbReference type="Proteomes" id="UP000734854">
    <property type="component" value="Unassembled WGS sequence"/>
</dbReference>
<feature type="coiled-coil region" evidence="1">
    <location>
        <begin position="493"/>
        <end position="545"/>
    </location>
</feature>
<name>A0A8J5LSA6_ZINOF</name>
<sequence>MVLCDGHSGEGARERQERARDFDEGAREGAIPTKELGIGKYYSTVEVDYRILKAFAIEHPKDIDAAAVSIVDILPSLTTSYDTSCTVQDTNEVKHPSTSAEKVKEPMLSRHQEDEEPTSLKKSLAGEDTVSSGSFSSDNRVPSCFVEHDSREPQVSFVNHLKELERPTSDDHVSKELNEHSDFNLNARENGFDLNLVEKVTLPSKLYEFEEFVDSHNNLSHDDECPFDQPVVQQSSIRKSDTGDFHHESETFHNLDSSVPASFQINDPHSPFESKNMVSDFIAREKVMSVGNFSLNCSNEQLGYPVQPLRTQNLSELETDDVVLDFHISNADIKVCETRDFKNPQSKSSDEGAAENGVLLANADNPCTGLLTRSGHFVDIVDLRDLISDAKSSKVNLFSAVESMTSVMKEVELHEERSKHAKEAASSAAEDILSDAEELKKILIHAKEAKDMHAGEIYGEKAILATEARELQYRLFGLSNDTKKSLTLIGEIQQTLEARLAAVKVEIAIAEQEKLEKEVAAGRILSEQEAIMASVVEESKKLQEEAEVNSKITEFLMDNGHVVDALQGEIAIICDDIMLLKERIDGGLPFGRSLRSLASSFSGSLSSSYNRSKHSSEEMLKHEDIAEKHSTQDDPMTTVKSSIAEQEQAEKSSENHGTFTDGWEILKDGEF</sequence>
<accession>A0A8J5LSA6</accession>
<gene>
    <name evidence="3" type="ORF">ZIOFF_014683</name>
</gene>
<dbReference type="EMBL" id="JACMSC010000004">
    <property type="protein sequence ID" value="KAG6524744.1"/>
    <property type="molecule type" value="Genomic_DNA"/>
</dbReference>
<organism evidence="3 4">
    <name type="scientific">Zingiber officinale</name>
    <name type="common">Ginger</name>
    <name type="synonym">Amomum zingiber</name>
    <dbReference type="NCBI Taxonomy" id="94328"/>
    <lineage>
        <taxon>Eukaryota</taxon>
        <taxon>Viridiplantae</taxon>
        <taxon>Streptophyta</taxon>
        <taxon>Embryophyta</taxon>
        <taxon>Tracheophyta</taxon>
        <taxon>Spermatophyta</taxon>
        <taxon>Magnoliopsida</taxon>
        <taxon>Liliopsida</taxon>
        <taxon>Zingiberales</taxon>
        <taxon>Zingiberaceae</taxon>
        <taxon>Zingiber</taxon>
    </lineage>
</organism>
<keyword evidence="1" id="KW-0175">Coiled coil</keyword>
<feature type="compositionally biased region" description="Polar residues" evidence="2">
    <location>
        <begin position="633"/>
        <end position="645"/>
    </location>
</feature>
<feature type="region of interest" description="Disordered" evidence="2">
    <location>
        <begin position="625"/>
        <end position="671"/>
    </location>
</feature>
<dbReference type="PANTHER" id="PTHR48459:SF1">
    <property type="entry name" value="CUE DOMAIN-CONTAINING PROTEIN"/>
    <property type="match status" value="1"/>
</dbReference>
<evidence type="ECO:0000256" key="1">
    <source>
        <dbReference type="SAM" id="Coils"/>
    </source>
</evidence>
<dbReference type="AlphaFoldDB" id="A0A8J5LSA6"/>
<evidence type="ECO:0000313" key="3">
    <source>
        <dbReference type="EMBL" id="KAG6524744.1"/>
    </source>
</evidence>
<feature type="region of interest" description="Disordered" evidence="2">
    <location>
        <begin position="89"/>
        <end position="139"/>
    </location>
</feature>
<protein>
    <submittedName>
        <fullName evidence="3">Uncharacterized protein</fullName>
    </submittedName>
</protein>
<feature type="compositionally biased region" description="Basic and acidic residues" evidence="2">
    <location>
        <begin position="7"/>
        <end position="26"/>
    </location>
</feature>
<evidence type="ECO:0000313" key="4">
    <source>
        <dbReference type="Proteomes" id="UP000734854"/>
    </source>
</evidence>